<evidence type="ECO:0000313" key="3">
    <source>
        <dbReference type="Proteomes" id="UP000636709"/>
    </source>
</evidence>
<keyword evidence="3" id="KW-1185">Reference proteome</keyword>
<dbReference type="Gene3D" id="3.40.50.300">
    <property type="entry name" value="P-loop containing nucleotide triphosphate hydrolases"/>
    <property type="match status" value="1"/>
</dbReference>
<comment type="caution">
    <text evidence="2">The sequence shown here is derived from an EMBL/GenBank/DDBJ whole genome shotgun (WGS) entry which is preliminary data.</text>
</comment>
<name>A0A835BV43_9POAL</name>
<proteinExistence type="predicted"/>
<dbReference type="EMBL" id="JACEFO010001742">
    <property type="protein sequence ID" value="KAF8712600.1"/>
    <property type="molecule type" value="Genomic_DNA"/>
</dbReference>
<feature type="region of interest" description="Disordered" evidence="1">
    <location>
        <begin position="655"/>
        <end position="675"/>
    </location>
</feature>
<dbReference type="InterPro" id="IPR027417">
    <property type="entry name" value="P-loop_NTPase"/>
</dbReference>
<evidence type="ECO:0000256" key="1">
    <source>
        <dbReference type="SAM" id="MobiDB-lite"/>
    </source>
</evidence>
<evidence type="ECO:0000313" key="2">
    <source>
        <dbReference type="EMBL" id="KAF8712600.1"/>
    </source>
</evidence>
<feature type="region of interest" description="Disordered" evidence="1">
    <location>
        <begin position="324"/>
        <end position="351"/>
    </location>
</feature>
<dbReference type="AlphaFoldDB" id="A0A835BV43"/>
<dbReference type="Pfam" id="PF14223">
    <property type="entry name" value="Retrotran_gag_2"/>
    <property type="match status" value="2"/>
</dbReference>
<dbReference type="PANTHER" id="PTHR47592:SF27">
    <property type="entry name" value="OS08G0421700 PROTEIN"/>
    <property type="match status" value="1"/>
</dbReference>
<feature type="compositionally biased region" description="Basic and acidic residues" evidence="1">
    <location>
        <begin position="655"/>
        <end position="664"/>
    </location>
</feature>
<organism evidence="2 3">
    <name type="scientific">Digitaria exilis</name>
    <dbReference type="NCBI Taxonomy" id="1010633"/>
    <lineage>
        <taxon>Eukaryota</taxon>
        <taxon>Viridiplantae</taxon>
        <taxon>Streptophyta</taxon>
        <taxon>Embryophyta</taxon>
        <taxon>Tracheophyta</taxon>
        <taxon>Spermatophyta</taxon>
        <taxon>Magnoliopsida</taxon>
        <taxon>Liliopsida</taxon>
        <taxon>Poales</taxon>
        <taxon>Poaceae</taxon>
        <taxon>PACMAD clade</taxon>
        <taxon>Panicoideae</taxon>
        <taxon>Panicodae</taxon>
        <taxon>Paniceae</taxon>
        <taxon>Anthephorinae</taxon>
        <taxon>Digitaria</taxon>
    </lineage>
</organism>
<protein>
    <submittedName>
        <fullName evidence="2">Uncharacterized protein</fullName>
    </submittedName>
</protein>
<dbReference type="OrthoDB" id="679554at2759"/>
<dbReference type="Proteomes" id="UP000636709">
    <property type="component" value="Unassembled WGS sequence"/>
</dbReference>
<reference evidence="2" key="1">
    <citation type="submission" date="2020-07" db="EMBL/GenBank/DDBJ databases">
        <title>Genome sequence and genetic diversity analysis of an under-domesticated orphan crop, white fonio (Digitaria exilis).</title>
        <authorList>
            <person name="Bennetzen J.L."/>
            <person name="Chen S."/>
            <person name="Ma X."/>
            <person name="Wang X."/>
            <person name="Yssel A.E.J."/>
            <person name="Chaluvadi S.R."/>
            <person name="Johnson M."/>
            <person name="Gangashetty P."/>
            <person name="Hamidou F."/>
            <person name="Sanogo M.D."/>
            <person name="Zwaenepoel A."/>
            <person name="Wallace J."/>
            <person name="Van De Peer Y."/>
            <person name="Van Deynze A."/>
        </authorList>
    </citation>
    <scope>NUCLEOTIDE SEQUENCE</scope>
    <source>
        <tissue evidence="2">Leaves</tissue>
    </source>
</reference>
<dbReference type="PANTHER" id="PTHR47592">
    <property type="entry name" value="PBF68 PROTEIN"/>
    <property type="match status" value="1"/>
</dbReference>
<gene>
    <name evidence="2" type="ORF">HU200_028355</name>
</gene>
<accession>A0A835BV43</accession>
<sequence>MRLWRGKHHKVQYADEALAAAAELSHKYIRFILSSHPRAMNRKPSSPLRKSFLSPLLLLLPLLQISLPIAGAARTPPARADPARDTGAIRFLGSVSTRLLAQNCYVFTGVRFTVLETPPPSNDYTAPRLLPARLRRTDCTASTDLPASNLYDYFGQGQSRNIMSTDDIPPAGNGATDASGRGPAPGAFEVKDNLFRGCILGVIAPHLINPLLKKKTGKEMWDALDAQYGVSDAGSELYLMEQFLDYRMVEDRPVVEQANELHVLAKDLGCCNKENPCVLPDKFVAGGIISKLPPSWRDFATSLKHRRQEFTIDGLIGSLDVEEKARAKDGKGKKPPQPQNPGKAQQTHRVQEEEGSLLCVPEFILSSHPRAMNRKPSSPLRKSFLSPLLLLLPLLQISLPIAGAARTPPARADPARDTGAIRFLGSVSTRLLAQNCYVFTGVRFTVLETPPPSNDYTAPRLLPARLRRTDCTASTDLPASNLYDYFGQGQSRNIMSTDDIPPAGNGATDASGRGPAPGAFEVKDNLFRGCILGVIAPHLINPLLKKKTGKEMWDALDAQYGVSDAGSELYLMEQFLDYRMVEDRPVVEQANELHVLAKDLGCCNKENPCVLPDKFVAGGIISKLPPSWRDFATSLKHRRQEFTIDGLIGSLDVEEKARAKDGKGKKPPQPQNPGR</sequence>